<sequence length="46" mass="5099">MIKNNFSQIYALGTASTIANLYSAIFSLHIHPLTLNHQKSLPLMQG</sequence>
<keyword evidence="1" id="KW-1133">Transmembrane helix</keyword>
<keyword evidence="3" id="KW-1185">Reference proteome</keyword>
<keyword evidence="1" id="KW-0812">Transmembrane</keyword>
<protein>
    <submittedName>
        <fullName evidence="2">Uncharacterized protein</fullName>
    </submittedName>
</protein>
<keyword evidence="1" id="KW-0472">Membrane</keyword>
<name>U2HQC4_9SPHI</name>
<dbReference type="AlphaFoldDB" id="U2HQC4"/>
<proteinExistence type="predicted"/>
<dbReference type="EMBL" id="ATDL01000022">
    <property type="protein sequence ID" value="ERJ57667.1"/>
    <property type="molecule type" value="Genomic_DNA"/>
</dbReference>
<evidence type="ECO:0000313" key="2">
    <source>
        <dbReference type="EMBL" id="ERJ57667.1"/>
    </source>
</evidence>
<organism evidence="2 3">
    <name type="scientific">Sphingobacterium paucimobilis HER1398</name>
    <dbReference type="NCBI Taxonomy" id="1346330"/>
    <lineage>
        <taxon>Bacteria</taxon>
        <taxon>Pseudomonadati</taxon>
        <taxon>Bacteroidota</taxon>
        <taxon>Sphingobacteriia</taxon>
        <taxon>Sphingobacteriales</taxon>
        <taxon>Sphingobacteriaceae</taxon>
        <taxon>Sphingobacterium</taxon>
    </lineage>
</organism>
<evidence type="ECO:0000256" key="1">
    <source>
        <dbReference type="SAM" id="Phobius"/>
    </source>
</evidence>
<dbReference type="PATRIC" id="fig|1346330.5.peg.4404"/>
<feature type="transmembrane region" description="Helical" evidence="1">
    <location>
        <begin position="9"/>
        <end position="30"/>
    </location>
</feature>
<evidence type="ECO:0000313" key="3">
    <source>
        <dbReference type="Proteomes" id="UP000016584"/>
    </source>
</evidence>
<comment type="caution">
    <text evidence="2">The sequence shown here is derived from an EMBL/GenBank/DDBJ whole genome shotgun (WGS) entry which is preliminary data.</text>
</comment>
<dbReference type="Proteomes" id="UP000016584">
    <property type="component" value="Unassembled WGS sequence"/>
</dbReference>
<accession>U2HQC4</accession>
<gene>
    <name evidence="2" type="ORF">M472_02690</name>
</gene>
<reference evidence="2 3" key="1">
    <citation type="journal article" date="2013" name="Genome Announc.">
        <title>The Draft Genome Sequence of Sphingomonas paucimobilis Strain HER1398 (Proteobacteria), Host to the Giant PAU Phage, Indicates That It Is a Member of the Genus Sphingobacterium (Bacteroidetes).</title>
        <authorList>
            <person name="White R.A.III."/>
            <person name="Suttle C.A."/>
        </authorList>
    </citation>
    <scope>NUCLEOTIDE SEQUENCE [LARGE SCALE GENOMIC DNA]</scope>
    <source>
        <strain evidence="2 3">HER1398</strain>
    </source>
</reference>